<dbReference type="RefSeq" id="WP_109691745.1">
    <property type="nucleotide sequence ID" value="NZ_QGDD01000001.1"/>
</dbReference>
<proteinExistence type="predicted"/>
<organism evidence="2 3">
    <name type="scientific">Nocardioides silvaticus</name>
    <dbReference type="NCBI Taxonomy" id="2201891"/>
    <lineage>
        <taxon>Bacteria</taxon>
        <taxon>Bacillati</taxon>
        <taxon>Actinomycetota</taxon>
        <taxon>Actinomycetes</taxon>
        <taxon>Propionibacteriales</taxon>
        <taxon>Nocardioidaceae</taxon>
        <taxon>Nocardioides</taxon>
    </lineage>
</organism>
<accession>A0A316TKF5</accession>
<name>A0A316TKF5_9ACTN</name>
<keyword evidence="1" id="KW-1133">Transmembrane helix</keyword>
<feature type="transmembrane region" description="Helical" evidence="1">
    <location>
        <begin position="134"/>
        <end position="153"/>
    </location>
</feature>
<evidence type="ECO:0000313" key="3">
    <source>
        <dbReference type="Proteomes" id="UP000245507"/>
    </source>
</evidence>
<dbReference type="AlphaFoldDB" id="A0A316TKF5"/>
<protein>
    <submittedName>
        <fullName evidence="2">Uncharacterized protein</fullName>
    </submittedName>
</protein>
<reference evidence="2 3" key="1">
    <citation type="submission" date="2018-05" db="EMBL/GenBank/DDBJ databases">
        <title>Nocardioides silvaticus genome.</title>
        <authorList>
            <person name="Li C."/>
            <person name="Wang G."/>
        </authorList>
    </citation>
    <scope>NUCLEOTIDE SEQUENCE [LARGE SCALE GENOMIC DNA]</scope>
    <source>
        <strain evidence="2 3">CCTCC AB 2018079</strain>
    </source>
</reference>
<gene>
    <name evidence="2" type="ORF">DJ010_00865</name>
</gene>
<sequence>MNKARAASAKRIAELAEDPHFEGRREDLESLSRALADASDTSWTGIDLVSAFPPEATMTSGHRHFLESFLGMLAGACVFAPVGWTWYALRSATTAYDELLAAGDERGRTFLALWTQGFDGRLAESHRLVKVAEISVVLVGIAVGFIVLHRLAAEVNVRREDRSARRAHQQLLSALLTAQRVLNERRSDDPRFLEAAVERSVKELNKAHAATRRGVESLEASSQAGLERINEAGIMLTEAVSPLLASATAAQTNLATTAAAVAAAEKEVTSSAAALHKELSSLIEHFRSAVSEQTELLTTRTSASLQSLEGAIGQVTAAQTELTQVVDAGLTAGRSAATEAADAGRRTSTELADASRRTVADLAKAVDDLRAVLDEHRLTLSGQAGTLASAADLAGQILEELRVGAARPDGLAR</sequence>
<keyword evidence="3" id="KW-1185">Reference proteome</keyword>
<dbReference type="Proteomes" id="UP000245507">
    <property type="component" value="Unassembled WGS sequence"/>
</dbReference>
<dbReference type="OrthoDB" id="3435720at2"/>
<keyword evidence="1" id="KW-0472">Membrane</keyword>
<keyword evidence="1" id="KW-0812">Transmembrane</keyword>
<feature type="transmembrane region" description="Helical" evidence="1">
    <location>
        <begin position="68"/>
        <end position="89"/>
    </location>
</feature>
<evidence type="ECO:0000313" key="2">
    <source>
        <dbReference type="EMBL" id="PWN04238.1"/>
    </source>
</evidence>
<dbReference type="EMBL" id="QGDD01000001">
    <property type="protein sequence ID" value="PWN04238.1"/>
    <property type="molecule type" value="Genomic_DNA"/>
</dbReference>
<evidence type="ECO:0000256" key="1">
    <source>
        <dbReference type="SAM" id="Phobius"/>
    </source>
</evidence>
<comment type="caution">
    <text evidence="2">The sequence shown here is derived from an EMBL/GenBank/DDBJ whole genome shotgun (WGS) entry which is preliminary data.</text>
</comment>